<dbReference type="KEGG" id="pac:PPA0734"/>
<accession>Q6A9S5</accession>
<feature type="compositionally biased region" description="Basic and acidic residues" evidence="1">
    <location>
        <begin position="407"/>
        <end position="419"/>
    </location>
</feature>
<sequence length="419" mass="46690">MDGDNRKIRVHLWHDTVSRWFNRIVAGGTDTMGTVHIVGDELVALAAALRLAQVRHKVTIISSSPRWLESAERPLAPELGSTLQIPSAWRDLFAKSGRAMEAELVSIGLNLVTEPDTQISSSVADISLPTDRGAQIHTVRDRYGHRIAHKWRNVLDHADTIWQARRQYGVEHAVTSRPEPLPEPLHVDLPSPLAELSADETRLAITRIFGCWNLVGPDGPTDLQPLLTLLNKRLTRRGVIVDPSPNDSPNAIIDTTAPAPRHSRWHRPARPWSSPTITVSTSSEMPSNHGMAHQLDWKAEGLVETWSWWDGARTHRICHDYTRPIPNPELGTAWSAWRNRPPMVWRQEGSIPVLAASPASHGGPEPWARLLTGALAAYLTHERLTGEDIRPSNKVIGAAGRPRRSHSSTDRVSTRRLDR</sequence>
<proteinExistence type="predicted"/>
<feature type="region of interest" description="Disordered" evidence="1">
    <location>
        <begin position="259"/>
        <end position="287"/>
    </location>
</feature>
<dbReference type="AlphaFoldDB" id="Q6A9S5"/>
<dbReference type="EnsemblBacteria" id="AAT82491">
    <property type="protein sequence ID" value="AAT82491"/>
    <property type="gene ID" value="PPA0734"/>
</dbReference>
<evidence type="ECO:0008006" key="4">
    <source>
        <dbReference type="Google" id="ProtNLM"/>
    </source>
</evidence>
<gene>
    <name evidence="2" type="ordered locus">PPA0734</name>
</gene>
<evidence type="ECO:0000256" key="1">
    <source>
        <dbReference type="SAM" id="MobiDB-lite"/>
    </source>
</evidence>
<name>Q6A9S5_CUTAK</name>
<dbReference type="HOGENOM" id="CLU_711453_0_0_11"/>
<reference evidence="2 3" key="1">
    <citation type="journal article" date="2004" name="Science">
        <title>The complete genome sequence of Propionibacterium acnes, a commensal of human skin.</title>
        <authorList>
            <person name="Bruggemann H."/>
            <person name="Henne A."/>
            <person name="Hoster F."/>
            <person name="Liesegang H."/>
            <person name="Wiezer A."/>
            <person name="Strittmatter A."/>
            <person name="Hujer S."/>
            <person name="Durre P."/>
            <person name="Gottschalk G."/>
        </authorList>
    </citation>
    <scope>NUCLEOTIDE SEQUENCE [LARGE SCALE GENOMIC DNA]</scope>
    <source>
        <strain evidence="3">DSM 16379 / KPA171202</strain>
    </source>
</reference>
<protein>
    <recommendedName>
        <fullName evidence="4">Carotenoid dehydrogenase</fullName>
    </recommendedName>
</protein>
<evidence type="ECO:0000313" key="2">
    <source>
        <dbReference type="EMBL" id="AAT82491.1"/>
    </source>
</evidence>
<dbReference type="Proteomes" id="UP000000603">
    <property type="component" value="Chromosome"/>
</dbReference>
<feature type="compositionally biased region" description="Polar residues" evidence="1">
    <location>
        <begin position="273"/>
        <end position="286"/>
    </location>
</feature>
<organism evidence="2 3">
    <name type="scientific">Cutibacterium acnes (strain DSM 16379 / KPA171202)</name>
    <name type="common">Propionibacterium acnes</name>
    <dbReference type="NCBI Taxonomy" id="267747"/>
    <lineage>
        <taxon>Bacteria</taxon>
        <taxon>Bacillati</taxon>
        <taxon>Actinomycetota</taxon>
        <taxon>Actinomycetes</taxon>
        <taxon>Propionibacteriales</taxon>
        <taxon>Propionibacteriaceae</taxon>
        <taxon>Cutibacterium</taxon>
    </lineage>
</organism>
<dbReference type="EMBL" id="AE017283">
    <property type="protein sequence ID" value="AAT82491.1"/>
    <property type="molecule type" value="Genomic_DNA"/>
</dbReference>
<feature type="region of interest" description="Disordered" evidence="1">
    <location>
        <begin position="390"/>
        <end position="419"/>
    </location>
</feature>
<dbReference type="eggNOG" id="COG1233">
    <property type="taxonomic scope" value="Bacteria"/>
</dbReference>
<evidence type="ECO:0000313" key="3">
    <source>
        <dbReference type="Proteomes" id="UP000000603"/>
    </source>
</evidence>